<dbReference type="SUPFAM" id="SSF52540">
    <property type="entry name" value="P-loop containing nucleoside triphosphate hydrolases"/>
    <property type="match status" value="1"/>
</dbReference>
<keyword evidence="4" id="KW-1185">Reference proteome</keyword>
<feature type="transmembrane region" description="Helical" evidence="1">
    <location>
        <begin position="421"/>
        <end position="440"/>
    </location>
</feature>
<dbReference type="RefSeq" id="WP_377466977.1">
    <property type="nucleotide sequence ID" value="NZ_JBHUOP010000004.1"/>
</dbReference>
<protein>
    <submittedName>
        <fullName evidence="3">GTPase</fullName>
    </submittedName>
</protein>
<keyword evidence="1" id="KW-0472">Membrane</keyword>
<dbReference type="InterPro" id="IPR005662">
    <property type="entry name" value="GTPase_Era-like"/>
</dbReference>
<evidence type="ECO:0000256" key="1">
    <source>
        <dbReference type="SAM" id="Phobius"/>
    </source>
</evidence>
<organism evidence="3 4">
    <name type="scientific">Populibacterium corticicola</name>
    <dbReference type="NCBI Taxonomy" id="1812826"/>
    <lineage>
        <taxon>Bacteria</taxon>
        <taxon>Bacillati</taxon>
        <taxon>Actinomycetota</taxon>
        <taxon>Actinomycetes</taxon>
        <taxon>Micrococcales</taxon>
        <taxon>Jonesiaceae</taxon>
        <taxon>Populibacterium</taxon>
    </lineage>
</organism>
<dbReference type="InterPro" id="IPR006073">
    <property type="entry name" value="GTP-bd"/>
</dbReference>
<accession>A0ABW5XGP7</accession>
<evidence type="ECO:0000259" key="2">
    <source>
        <dbReference type="Pfam" id="PF01926"/>
    </source>
</evidence>
<feature type="domain" description="G" evidence="2">
    <location>
        <begin position="62"/>
        <end position="201"/>
    </location>
</feature>
<keyword evidence="1" id="KW-1133">Transmembrane helix</keyword>
<feature type="transmembrane region" description="Helical" evidence="1">
    <location>
        <begin position="391"/>
        <end position="415"/>
    </location>
</feature>
<proteinExistence type="predicted"/>
<reference evidence="4" key="1">
    <citation type="journal article" date="2019" name="Int. J. Syst. Evol. Microbiol.">
        <title>The Global Catalogue of Microorganisms (GCM) 10K type strain sequencing project: providing services to taxonomists for standard genome sequencing and annotation.</title>
        <authorList>
            <consortium name="The Broad Institute Genomics Platform"/>
            <consortium name="The Broad Institute Genome Sequencing Center for Infectious Disease"/>
            <person name="Wu L."/>
            <person name="Ma J."/>
        </authorList>
    </citation>
    <scope>NUCLEOTIDE SEQUENCE [LARGE SCALE GENOMIC DNA]</scope>
    <source>
        <strain evidence="4">KCTC 33576</strain>
    </source>
</reference>
<evidence type="ECO:0000313" key="3">
    <source>
        <dbReference type="EMBL" id="MFD2841053.1"/>
    </source>
</evidence>
<dbReference type="PANTHER" id="PTHR42698">
    <property type="entry name" value="GTPASE ERA"/>
    <property type="match status" value="1"/>
</dbReference>
<sequence>MNTTSTTGQVTETKRYLDSVEQLEHALELGKRYLPIELLKQGRQVLIAARQRLELGVEHTIVALAGGTGSGKSSTFNALAGLEFADVGVKRPTTVRTAACTWDSDASALLDWIGVDNDRRISRDTVLDGDDQKALKGLILLDLPDHDSIAEHHRDIVNKVVPLVDVLIWIVDPQKYADHTLHADYLRKMADARASMIVALNQVDTVKPAQRDELLWDVAKLLSEDGLDDVEVRPISAKTGEGIAALRDEIRIAVAGRSMASRRMGDELLRLARLVNDQVPGGVVTDLSASRRSEADRYLVAAGVPALADEVNERTARNASTGAPPSVQVPSETTLSGLRNRWLDRLTDPMRSQWAKRVRERTGSVEELSNSLRSALTQVEVPWGPVPGASVVPAVVSFALGFVCVVVGILGFAGVVGNTSFGQVLFGAAILCGLGGYALLRRRVTRLRHAGRERAEQVREDAAEAVGKVIDGVLFAPVSEILETHDRISKIADHVIGLNIR</sequence>
<evidence type="ECO:0000313" key="4">
    <source>
        <dbReference type="Proteomes" id="UP001597391"/>
    </source>
</evidence>
<dbReference type="PANTHER" id="PTHR42698:SF1">
    <property type="entry name" value="GTPASE ERA, MITOCHONDRIAL"/>
    <property type="match status" value="1"/>
</dbReference>
<dbReference type="Proteomes" id="UP001597391">
    <property type="component" value="Unassembled WGS sequence"/>
</dbReference>
<comment type="caution">
    <text evidence="3">The sequence shown here is derived from an EMBL/GenBank/DDBJ whole genome shotgun (WGS) entry which is preliminary data.</text>
</comment>
<keyword evidence="1" id="KW-0812">Transmembrane</keyword>
<dbReference type="Pfam" id="PF01926">
    <property type="entry name" value="MMR_HSR1"/>
    <property type="match status" value="1"/>
</dbReference>
<dbReference type="Gene3D" id="3.40.50.300">
    <property type="entry name" value="P-loop containing nucleotide triphosphate hydrolases"/>
    <property type="match status" value="1"/>
</dbReference>
<name>A0ABW5XGP7_9MICO</name>
<gene>
    <name evidence="3" type="ORF">ACFSYH_10815</name>
</gene>
<dbReference type="InterPro" id="IPR027417">
    <property type="entry name" value="P-loop_NTPase"/>
</dbReference>
<dbReference type="EMBL" id="JBHUOP010000004">
    <property type="protein sequence ID" value="MFD2841053.1"/>
    <property type="molecule type" value="Genomic_DNA"/>
</dbReference>